<dbReference type="EMBL" id="AFRT01000239">
    <property type="protein sequence ID" value="ELU44950.1"/>
    <property type="molecule type" value="Genomic_DNA"/>
</dbReference>
<feature type="compositionally biased region" description="Low complexity" evidence="1">
    <location>
        <begin position="14"/>
        <end position="31"/>
    </location>
</feature>
<feature type="region of interest" description="Disordered" evidence="1">
    <location>
        <begin position="1"/>
        <end position="31"/>
    </location>
</feature>
<gene>
    <name evidence="2" type="ORF">AG1IA_01031</name>
</gene>
<protein>
    <submittedName>
        <fullName evidence="2">Uncharacterized protein</fullName>
    </submittedName>
</protein>
<evidence type="ECO:0000313" key="2">
    <source>
        <dbReference type="EMBL" id="ELU44950.1"/>
    </source>
</evidence>
<dbReference type="Proteomes" id="UP000011668">
    <property type="component" value="Unassembled WGS sequence"/>
</dbReference>
<dbReference type="HOGENOM" id="CLU_1504443_0_0_1"/>
<feature type="region of interest" description="Disordered" evidence="1">
    <location>
        <begin position="95"/>
        <end position="114"/>
    </location>
</feature>
<sequence length="179" mass="20067">MGRTQLSYPPLHHPTMPSRRTTPSPTFSRPRIPLINLWPTQASPSEECSEPVWDMSDNEAKKRSDIIDQALKTEKVAKAAARRKQRKVLVVGEPIHVDRDPGPSPERALWSNSSDSSNHQKLLLLNVNRGKVIDTVAPSFNIRNPTDLDSQSFARLRLRLMVRQGLVCPALPNMDSAFA</sequence>
<dbReference type="OrthoDB" id="3267999at2759"/>
<proteinExistence type="predicted"/>
<evidence type="ECO:0000256" key="1">
    <source>
        <dbReference type="SAM" id="MobiDB-lite"/>
    </source>
</evidence>
<accession>L8X414</accession>
<keyword evidence="3" id="KW-1185">Reference proteome</keyword>
<comment type="caution">
    <text evidence="2">The sequence shown here is derived from an EMBL/GenBank/DDBJ whole genome shotgun (WGS) entry which is preliminary data.</text>
</comment>
<name>L8X414_THACA</name>
<evidence type="ECO:0000313" key="3">
    <source>
        <dbReference type="Proteomes" id="UP000011668"/>
    </source>
</evidence>
<dbReference type="AlphaFoldDB" id="L8X414"/>
<organism evidence="2 3">
    <name type="scientific">Thanatephorus cucumeris (strain AG1-IA)</name>
    <name type="common">Rice sheath blight fungus</name>
    <name type="synonym">Rhizoctonia solani</name>
    <dbReference type="NCBI Taxonomy" id="983506"/>
    <lineage>
        <taxon>Eukaryota</taxon>
        <taxon>Fungi</taxon>
        <taxon>Dikarya</taxon>
        <taxon>Basidiomycota</taxon>
        <taxon>Agaricomycotina</taxon>
        <taxon>Agaricomycetes</taxon>
        <taxon>Cantharellales</taxon>
        <taxon>Ceratobasidiaceae</taxon>
        <taxon>Rhizoctonia</taxon>
        <taxon>Rhizoctonia solani AG-1</taxon>
    </lineage>
</organism>
<reference evidence="2 3" key="1">
    <citation type="journal article" date="2013" name="Nat. Commun.">
        <title>The evolution and pathogenic mechanisms of the rice sheath blight pathogen.</title>
        <authorList>
            <person name="Zheng A."/>
            <person name="Lin R."/>
            <person name="Xu L."/>
            <person name="Qin P."/>
            <person name="Tang C."/>
            <person name="Ai P."/>
            <person name="Zhang D."/>
            <person name="Liu Y."/>
            <person name="Sun Z."/>
            <person name="Feng H."/>
            <person name="Wang Y."/>
            <person name="Chen Y."/>
            <person name="Liang X."/>
            <person name="Fu R."/>
            <person name="Li Q."/>
            <person name="Zhang J."/>
            <person name="Yu X."/>
            <person name="Xie Z."/>
            <person name="Ding L."/>
            <person name="Guan P."/>
            <person name="Tang J."/>
            <person name="Liang Y."/>
            <person name="Wang S."/>
            <person name="Deng Q."/>
            <person name="Li S."/>
            <person name="Zhu J."/>
            <person name="Wang L."/>
            <person name="Liu H."/>
            <person name="Li P."/>
        </authorList>
    </citation>
    <scope>NUCLEOTIDE SEQUENCE [LARGE SCALE GENOMIC DNA]</scope>
    <source>
        <strain evidence="3">AG-1 IA</strain>
    </source>
</reference>
<dbReference type="STRING" id="983506.L8X414"/>